<dbReference type="RefSeq" id="WP_014262501.1">
    <property type="nucleotide sequence ID" value="NC_016630.1"/>
</dbReference>
<keyword evidence="3" id="KW-1185">Reference proteome</keyword>
<organism evidence="2 3">
    <name type="scientific">Filifactor alocis (strain ATCC 35896 / CCUG 47790 / D40 B5)</name>
    <name type="common">Fusobacterium alocis</name>
    <dbReference type="NCBI Taxonomy" id="546269"/>
    <lineage>
        <taxon>Bacteria</taxon>
        <taxon>Bacillati</taxon>
        <taxon>Bacillota</taxon>
        <taxon>Clostridia</taxon>
        <taxon>Peptostreptococcales</taxon>
        <taxon>Filifactoraceae</taxon>
        <taxon>Filifactor</taxon>
    </lineage>
</organism>
<dbReference type="Pfam" id="PF13175">
    <property type="entry name" value="AAA_15"/>
    <property type="match status" value="2"/>
</dbReference>
<evidence type="ECO:0000259" key="1">
    <source>
        <dbReference type="Pfam" id="PF13175"/>
    </source>
</evidence>
<dbReference type="InterPro" id="IPR027417">
    <property type="entry name" value="P-loop_NTPase"/>
</dbReference>
<dbReference type="InterPro" id="IPR041685">
    <property type="entry name" value="AAA_GajA/Old/RecF-like"/>
</dbReference>
<dbReference type="SUPFAM" id="SSF52540">
    <property type="entry name" value="P-loop containing nucleoside triphosphate hydrolases"/>
    <property type="match status" value="1"/>
</dbReference>
<protein>
    <recommendedName>
        <fullName evidence="1">Endonuclease GajA/Old nuclease/RecF-like AAA domain-containing protein</fullName>
    </recommendedName>
</protein>
<evidence type="ECO:0000313" key="3">
    <source>
        <dbReference type="Proteomes" id="UP000007468"/>
    </source>
</evidence>
<dbReference type="eggNOG" id="COG3593">
    <property type="taxonomic scope" value="Bacteria"/>
</dbReference>
<reference evidence="3" key="1">
    <citation type="submission" date="2010-12" db="EMBL/GenBank/DDBJ databases">
        <title>The genome sequence of Filifactor alocis strain ATCC 35896.</title>
        <authorList>
            <consortium name="The Broad Institute Genome Sequencing Platform"/>
            <person name="Ward D."/>
            <person name="Earl A."/>
            <person name="Feldgarden M."/>
            <person name="Young S.K."/>
            <person name="Gargeya S."/>
            <person name="Zeng Q."/>
            <person name="Alvarado L."/>
            <person name="Berlin A."/>
            <person name="Bochicchio J."/>
            <person name="Chapman S.B."/>
            <person name="Chen Z."/>
            <person name="Freedman E."/>
            <person name="Gellesch M."/>
            <person name="Goldberg J."/>
            <person name="Griggs A."/>
            <person name="Gujja S."/>
            <person name="Heilman E."/>
            <person name="Heiman D."/>
            <person name="Howarth C."/>
            <person name="Mehta T."/>
            <person name="Neiman D."/>
            <person name="Pearson M."/>
            <person name="Roberts A."/>
            <person name="Saif S."/>
            <person name="Shea T."/>
            <person name="Shenoy N."/>
            <person name="Sisk P."/>
            <person name="Stolte C."/>
            <person name="Sykes S."/>
            <person name="White J."/>
            <person name="Yandava C."/>
            <person name="Izard J."/>
            <person name="Blanton J.M."/>
            <person name="Baranova O.V."/>
            <person name="Tanner A.C."/>
            <person name="Dewhirst F.E."/>
            <person name="Haas B."/>
            <person name="Nusbaum C."/>
            <person name="Birren B."/>
        </authorList>
    </citation>
    <scope>NUCLEOTIDE SEQUENCE [LARGE SCALE GENOMIC DNA]</scope>
    <source>
        <strain evidence="3">ATCC 35896 / D40 B5</strain>
    </source>
</reference>
<dbReference type="AlphaFoldDB" id="D6GTK1"/>
<dbReference type="STRING" id="546269.HMPREF0389_01439"/>
<dbReference type="KEGG" id="faa:HMPREF0389_01439"/>
<sequence>MRTNWSLRIQNFGRISEAEIQISPMILFVGDNSSGKSYLMSLLWGMMEENYYDYLNIEECQNWEVYQNARAVFVNTVLKKEKNGALTNEEKRIFVQFFNVFFMENKEEILSSIFNGNIEGEFFEIKLLDKNQFNLDQQKIKLWRQELDKTVEHRKEKLFLRGVMNCCLQILFSDLIGDVDKPKGALFLPASRTGFMLTYKTLINESLKQHFGHKKMQGSIFTKPVIQFLNQIVAMGDEADNEYDDIIRYIEEEVIRGKVVTDHAPIKNIYFASEGMQEQIPLYLTSSLVTELSSILLFLRDKKTPFKTLIIEEPEEHLHLKAQSMMAKILAMILNKNKNVWITTHSDTFFQQMNNLVKVYSHPRKTELSKKFRLKEEELLNYKDIQVYQFDIVGDKTVVSNVPGSETGFPAITFNDVIDELINQVIELEEDDD</sequence>
<feature type="domain" description="Endonuclease GajA/Old nuclease/RecF-like AAA" evidence="1">
    <location>
        <begin position="6"/>
        <end position="154"/>
    </location>
</feature>
<dbReference type="PANTHER" id="PTHR43581:SF4">
    <property type="entry name" value="ATP_GTP PHOSPHATASE"/>
    <property type="match status" value="1"/>
</dbReference>
<evidence type="ECO:0000313" key="2">
    <source>
        <dbReference type="EMBL" id="EFE27808.1"/>
    </source>
</evidence>
<feature type="domain" description="Endonuclease GajA/Old nuclease/RecF-like AAA" evidence="1">
    <location>
        <begin position="221"/>
        <end position="348"/>
    </location>
</feature>
<dbReference type="PANTHER" id="PTHR43581">
    <property type="entry name" value="ATP/GTP PHOSPHATASE"/>
    <property type="match status" value="1"/>
</dbReference>
<dbReference type="Gene3D" id="3.40.50.300">
    <property type="entry name" value="P-loop containing nucleotide triphosphate hydrolases"/>
    <property type="match status" value="1"/>
</dbReference>
<proteinExistence type="predicted"/>
<accession>D6GTK1</accession>
<dbReference type="EMBL" id="CP002390">
    <property type="protein sequence ID" value="EFE27808.1"/>
    <property type="molecule type" value="Genomic_DNA"/>
</dbReference>
<gene>
    <name evidence="2" type="ordered locus">HMPREF0389_01439</name>
</gene>
<name>D6GTK1_FILAD</name>
<dbReference type="Proteomes" id="UP000007468">
    <property type="component" value="Chromosome"/>
</dbReference>
<dbReference type="OrthoDB" id="1093370at2"/>
<dbReference type="PATRIC" id="fig|546269.5.peg.909"/>
<dbReference type="InterPro" id="IPR051396">
    <property type="entry name" value="Bact_Antivir_Def_Nuclease"/>
</dbReference>